<keyword evidence="7" id="KW-0653">Protein transport</keyword>
<dbReference type="GO" id="GO:0031992">
    <property type="term" value="F:energy transducer activity"/>
    <property type="evidence" value="ECO:0007669"/>
    <property type="project" value="TreeGrafter"/>
</dbReference>
<feature type="compositionally biased region" description="Low complexity" evidence="10">
    <location>
        <begin position="127"/>
        <end position="136"/>
    </location>
</feature>
<dbReference type="GO" id="GO:0015031">
    <property type="term" value="P:protein transport"/>
    <property type="evidence" value="ECO:0007669"/>
    <property type="project" value="UniProtKB-KW"/>
</dbReference>
<dbReference type="SUPFAM" id="SSF74653">
    <property type="entry name" value="TolA/TonB C-terminal domain"/>
    <property type="match status" value="1"/>
</dbReference>
<accession>A0A158IH11</accession>
<feature type="compositionally biased region" description="Pro residues" evidence="10">
    <location>
        <begin position="67"/>
        <end position="100"/>
    </location>
</feature>
<reference evidence="12 13" key="1">
    <citation type="submission" date="2016-01" db="EMBL/GenBank/DDBJ databases">
        <authorList>
            <person name="Oliw E.H."/>
        </authorList>
    </citation>
    <scope>NUCLEOTIDE SEQUENCE [LARGE SCALE GENOMIC DNA]</scope>
    <source>
        <strain evidence="12">LMG 22029</strain>
    </source>
</reference>
<keyword evidence="5" id="KW-0997">Cell inner membrane</keyword>
<dbReference type="Pfam" id="PF03544">
    <property type="entry name" value="TonB_C"/>
    <property type="match status" value="1"/>
</dbReference>
<evidence type="ECO:0000256" key="6">
    <source>
        <dbReference type="ARBA" id="ARBA00022692"/>
    </source>
</evidence>
<dbReference type="GO" id="GO:0055085">
    <property type="term" value="P:transmembrane transport"/>
    <property type="evidence" value="ECO:0007669"/>
    <property type="project" value="InterPro"/>
</dbReference>
<evidence type="ECO:0000256" key="10">
    <source>
        <dbReference type="SAM" id="MobiDB-lite"/>
    </source>
</evidence>
<name>A0A158IH11_CABSO</name>
<dbReference type="PANTHER" id="PTHR33446">
    <property type="entry name" value="PROTEIN TONB-RELATED"/>
    <property type="match status" value="1"/>
</dbReference>
<evidence type="ECO:0000256" key="7">
    <source>
        <dbReference type="ARBA" id="ARBA00022927"/>
    </source>
</evidence>
<dbReference type="Proteomes" id="UP000054893">
    <property type="component" value="Unassembled WGS sequence"/>
</dbReference>
<gene>
    <name evidence="12" type="ORF">AWB64_06164</name>
</gene>
<protein>
    <submittedName>
        <fullName evidence="12">Gram-negative bacterial tonB protein</fullName>
    </submittedName>
</protein>
<dbReference type="InterPro" id="IPR037682">
    <property type="entry name" value="TonB_C"/>
</dbReference>
<dbReference type="InterPro" id="IPR006260">
    <property type="entry name" value="TonB/TolA_C"/>
</dbReference>
<keyword evidence="6" id="KW-0812">Transmembrane</keyword>
<keyword evidence="9" id="KW-0472">Membrane</keyword>
<evidence type="ECO:0000256" key="5">
    <source>
        <dbReference type="ARBA" id="ARBA00022519"/>
    </source>
</evidence>
<evidence type="ECO:0000256" key="2">
    <source>
        <dbReference type="ARBA" id="ARBA00006555"/>
    </source>
</evidence>
<evidence type="ECO:0000256" key="3">
    <source>
        <dbReference type="ARBA" id="ARBA00022448"/>
    </source>
</evidence>
<keyword evidence="4" id="KW-1003">Cell membrane</keyword>
<keyword evidence="3" id="KW-0813">Transport</keyword>
<feature type="region of interest" description="Disordered" evidence="10">
    <location>
        <begin position="66"/>
        <end position="151"/>
    </location>
</feature>
<evidence type="ECO:0000313" key="13">
    <source>
        <dbReference type="Proteomes" id="UP000054893"/>
    </source>
</evidence>
<evidence type="ECO:0000256" key="9">
    <source>
        <dbReference type="ARBA" id="ARBA00023136"/>
    </source>
</evidence>
<keyword evidence="8" id="KW-1133">Transmembrane helix</keyword>
<feature type="compositionally biased region" description="Pro residues" evidence="10">
    <location>
        <begin position="137"/>
        <end position="149"/>
    </location>
</feature>
<dbReference type="Gene3D" id="3.30.1150.10">
    <property type="match status" value="1"/>
</dbReference>
<dbReference type="InterPro" id="IPR051045">
    <property type="entry name" value="TonB-dependent_transducer"/>
</dbReference>
<organism evidence="12 13">
    <name type="scientific">Caballeronia sordidicola</name>
    <name type="common">Burkholderia sordidicola</name>
    <dbReference type="NCBI Taxonomy" id="196367"/>
    <lineage>
        <taxon>Bacteria</taxon>
        <taxon>Pseudomonadati</taxon>
        <taxon>Pseudomonadota</taxon>
        <taxon>Betaproteobacteria</taxon>
        <taxon>Burkholderiales</taxon>
        <taxon>Burkholderiaceae</taxon>
        <taxon>Caballeronia</taxon>
    </lineage>
</organism>
<dbReference type="EMBL" id="FCOC02000041">
    <property type="protein sequence ID" value="SAL55673.1"/>
    <property type="molecule type" value="Genomic_DNA"/>
</dbReference>
<proteinExistence type="inferred from homology"/>
<dbReference type="GO" id="GO:0098797">
    <property type="term" value="C:plasma membrane protein complex"/>
    <property type="evidence" value="ECO:0007669"/>
    <property type="project" value="TreeGrafter"/>
</dbReference>
<comment type="similarity">
    <text evidence="2">Belongs to the TonB family.</text>
</comment>
<dbReference type="PANTHER" id="PTHR33446:SF2">
    <property type="entry name" value="PROTEIN TONB"/>
    <property type="match status" value="1"/>
</dbReference>
<dbReference type="OrthoDB" id="9135560at2"/>
<dbReference type="AlphaFoldDB" id="A0A158IH11"/>
<evidence type="ECO:0000256" key="1">
    <source>
        <dbReference type="ARBA" id="ARBA00004383"/>
    </source>
</evidence>
<dbReference type="NCBIfam" id="TIGR01352">
    <property type="entry name" value="tonB_Cterm"/>
    <property type="match status" value="1"/>
</dbReference>
<evidence type="ECO:0000256" key="8">
    <source>
        <dbReference type="ARBA" id="ARBA00022989"/>
    </source>
</evidence>
<dbReference type="RefSeq" id="WP_060859104.1">
    <property type="nucleotide sequence ID" value="NZ_FCOC02000041.1"/>
</dbReference>
<evidence type="ECO:0000256" key="4">
    <source>
        <dbReference type="ARBA" id="ARBA00022475"/>
    </source>
</evidence>
<comment type="subcellular location">
    <subcellularLocation>
        <location evidence="1">Cell inner membrane</location>
        <topology evidence="1">Single-pass membrane protein</topology>
        <orientation evidence="1">Periplasmic side</orientation>
    </subcellularLocation>
</comment>
<evidence type="ECO:0000259" key="11">
    <source>
        <dbReference type="PROSITE" id="PS52015"/>
    </source>
</evidence>
<evidence type="ECO:0000313" key="12">
    <source>
        <dbReference type="EMBL" id="SAL55673.1"/>
    </source>
</evidence>
<dbReference type="PROSITE" id="PS52015">
    <property type="entry name" value="TONB_CTD"/>
    <property type="match status" value="1"/>
</dbReference>
<sequence>MNAIALSHPSDLLVKSSQMSERWWARPGAVVSIALHVAAAVALLAASGHRDEPEPVDHAIQLVLATPDPPKPIVPPPPVPPPPKAPPVKLQPPKPAPVQRPTPVARRLTVPTTAEKAEVAAPPTPPADTTKTTTEPVAPPAPPAPPARPAPRNIGMEGIPTDYVNQVYARINSSAAGHYPRAAKMRHLEGRIAYKLTLSPEGKLLKLDLQSSGESVLDDAAEEAIRAAAPFPHLPDLGGSSYQLTGAIVYKFGD</sequence>
<feature type="domain" description="TonB C-terminal" evidence="11">
    <location>
        <begin position="164"/>
        <end position="254"/>
    </location>
</feature>